<dbReference type="Pfam" id="PF13614">
    <property type="entry name" value="AAA_31"/>
    <property type="match status" value="1"/>
</dbReference>
<dbReference type="GO" id="GO:0009898">
    <property type="term" value="C:cytoplasmic side of plasma membrane"/>
    <property type="evidence" value="ECO:0007669"/>
    <property type="project" value="TreeGrafter"/>
</dbReference>
<reference evidence="2" key="1">
    <citation type="submission" date="2020-11" db="EMBL/GenBank/DDBJ databases">
        <title>Sequencing the genomes of 1000 actinobacteria strains.</title>
        <authorList>
            <person name="Klenk H.-P."/>
        </authorList>
    </citation>
    <scope>NUCLEOTIDE SEQUENCE</scope>
    <source>
        <strain evidence="2">DSM 26152</strain>
    </source>
</reference>
<dbReference type="PANTHER" id="PTHR43384:SF13">
    <property type="entry name" value="SLR0110 PROTEIN"/>
    <property type="match status" value="1"/>
</dbReference>
<name>A0A931GJJ8_9MICC</name>
<proteinExistence type="predicted"/>
<dbReference type="PANTHER" id="PTHR43384">
    <property type="entry name" value="SEPTUM SITE-DETERMINING PROTEIN MIND HOMOLOG, CHLOROPLASTIC-RELATED"/>
    <property type="match status" value="1"/>
</dbReference>
<evidence type="ECO:0000313" key="2">
    <source>
        <dbReference type="EMBL" id="MBG6085416.1"/>
    </source>
</evidence>
<dbReference type="GO" id="GO:0051782">
    <property type="term" value="P:negative regulation of cell division"/>
    <property type="evidence" value="ECO:0007669"/>
    <property type="project" value="TreeGrafter"/>
</dbReference>
<protein>
    <submittedName>
        <fullName evidence="2">Pilus assembly protein CpaE</fullName>
    </submittedName>
</protein>
<gene>
    <name evidence="2" type="ORF">IW252_002183</name>
</gene>
<dbReference type="InterPro" id="IPR011006">
    <property type="entry name" value="CheY-like_superfamily"/>
</dbReference>
<dbReference type="Gene3D" id="3.40.50.300">
    <property type="entry name" value="P-loop containing nucleotide triphosphate hydrolases"/>
    <property type="match status" value="1"/>
</dbReference>
<dbReference type="GO" id="GO:0005524">
    <property type="term" value="F:ATP binding"/>
    <property type="evidence" value="ECO:0007669"/>
    <property type="project" value="TreeGrafter"/>
</dbReference>
<dbReference type="Gene3D" id="3.40.50.2300">
    <property type="match status" value="1"/>
</dbReference>
<dbReference type="EMBL" id="JADOTZ010000001">
    <property type="protein sequence ID" value="MBG6085416.1"/>
    <property type="molecule type" value="Genomic_DNA"/>
</dbReference>
<dbReference type="InterPro" id="IPR027417">
    <property type="entry name" value="P-loop_NTPase"/>
</dbReference>
<dbReference type="Proteomes" id="UP000625033">
    <property type="component" value="Unassembled WGS sequence"/>
</dbReference>
<dbReference type="InterPro" id="IPR025669">
    <property type="entry name" value="AAA_dom"/>
</dbReference>
<evidence type="ECO:0000313" key="3">
    <source>
        <dbReference type="Proteomes" id="UP000625033"/>
    </source>
</evidence>
<dbReference type="GO" id="GO:0016887">
    <property type="term" value="F:ATP hydrolysis activity"/>
    <property type="evidence" value="ECO:0007669"/>
    <property type="project" value="TreeGrafter"/>
</dbReference>
<dbReference type="GO" id="GO:0005829">
    <property type="term" value="C:cytosol"/>
    <property type="evidence" value="ECO:0007669"/>
    <property type="project" value="TreeGrafter"/>
</dbReference>
<dbReference type="SUPFAM" id="SSF52540">
    <property type="entry name" value="P-loop containing nucleoside triphosphate hydrolases"/>
    <property type="match status" value="1"/>
</dbReference>
<feature type="domain" description="AAA" evidence="1">
    <location>
        <begin position="146"/>
        <end position="299"/>
    </location>
</feature>
<dbReference type="SUPFAM" id="SSF52172">
    <property type="entry name" value="CheY-like"/>
    <property type="match status" value="1"/>
</dbReference>
<sequence>MSRFLIISDSNTLEPRVIHAADGVLPGTCYRLSASALAAPAADILRRSIGEPTDAVLLGADVPLEAALLRATELTGIAPDVAVILVTEAAQDPDVLRSAMRAGIREVLPAGVDSDQLRVALERSCHLAERRRQRTEPESGGRRGDVVLVMSPKGGVGKTTVSTNLAVGLNSLTPQKVVIVDLDLQFGDVATALNIDPKHVITDAVYNSAAHDTMVLKAYLSRTEQGIYALCGPRTPSDGDQLSTTQIGNLIDQLTTEFEFVVVDTAPGLGEHLLTALERATAAVWVCGMDVPSVRGMAEAQSVLRELDLLPRGRHTVLNFADKRSGLTVADIESSLGTPVDVVIPRSRTLPLSTNRGVPHVAEGRHDGAWRGLTKLVKRFDTEERAQLRQQHRREVIS</sequence>
<dbReference type="AlphaFoldDB" id="A0A931GJJ8"/>
<organism evidence="2 3">
    <name type="scientific">Zhihengliuella flava</name>
    <dbReference type="NCBI Taxonomy" id="1285193"/>
    <lineage>
        <taxon>Bacteria</taxon>
        <taxon>Bacillati</taxon>
        <taxon>Actinomycetota</taxon>
        <taxon>Actinomycetes</taxon>
        <taxon>Micrococcales</taxon>
        <taxon>Micrococcaceae</taxon>
        <taxon>Zhihengliuella</taxon>
    </lineage>
</organism>
<keyword evidence="3" id="KW-1185">Reference proteome</keyword>
<accession>A0A931GJJ8</accession>
<comment type="caution">
    <text evidence="2">The sequence shown here is derived from an EMBL/GenBank/DDBJ whole genome shotgun (WGS) entry which is preliminary data.</text>
</comment>
<evidence type="ECO:0000259" key="1">
    <source>
        <dbReference type="Pfam" id="PF13614"/>
    </source>
</evidence>
<dbReference type="RefSeq" id="WP_196836602.1">
    <property type="nucleotide sequence ID" value="NZ_JADOTZ010000001.1"/>
</dbReference>
<dbReference type="InterPro" id="IPR050625">
    <property type="entry name" value="ParA/MinD_ATPase"/>
</dbReference>